<dbReference type="EC" id="3.1.4.52" evidence="4"/>
<dbReference type="EC" id="2.7.7.65" evidence="4"/>
<dbReference type="CDD" id="cd01949">
    <property type="entry name" value="GGDEF"/>
    <property type="match status" value="1"/>
</dbReference>
<dbReference type="InterPro" id="IPR050706">
    <property type="entry name" value="Cyclic-di-GMP_PDE-like"/>
</dbReference>
<dbReference type="Gene3D" id="3.20.20.450">
    <property type="entry name" value="EAL domain"/>
    <property type="match status" value="1"/>
</dbReference>
<feature type="transmembrane region" description="Helical" evidence="1">
    <location>
        <begin position="7"/>
        <end position="28"/>
    </location>
</feature>
<dbReference type="Proteomes" id="UP001361570">
    <property type="component" value="Unassembled WGS sequence"/>
</dbReference>
<dbReference type="CDD" id="cd01948">
    <property type="entry name" value="EAL"/>
    <property type="match status" value="1"/>
</dbReference>
<dbReference type="PANTHER" id="PTHR33121">
    <property type="entry name" value="CYCLIC DI-GMP PHOSPHODIESTERASE PDEF"/>
    <property type="match status" value="1"/>
</dbReference>
<dbReference type="PROSITE" id="PS50883">
    <property type="entry name" value="EAL"/>
    <property type="match status" value="1"/>
</dbReference>
<keyword evidence="4" id="KW-0378">Hydrolase</keyword>
<name>A0ABU8DX25_9ACTN</name>
<dbReference type="InterPro" id="IPR001633">
    <property type="entry name" value="EAL_dom"/>
</dbReference>
<dbReference type="SMART" id="SM00052">
    <property type="entry name" value="EAL"/>
    <property type="match status" value="1"/>
</dbReference>
<keyword evidence="5" id="KW-1185">Reference proteome</keyword>
<feature type="transmembrane region" description="Helical" evidence="1">
    <location>
        <begin position="108"/>
        <end position="125"/>
    </location>
</feature>
<feature type="domain" description="GGDEF" evidence="3">
    <location>
        <begin position="188"/>
        <end position="309"/>
    </location>
</feature>
<feature type="domain" description="EAL" evidence="2">
    <location>
        <begin position="311"/>
        <end position="565"/>
    </location>
</feature>
<dbReference type="EMBL" id="JBAPLU010000020">
    <property type="protein sequence ID" value="MEI4273397.1"/>
    <property type="molecule type" value="Genomic_DNA"/>
</dbReference>
<dbReference type="GO" id="GO:0071111">
    <property type="term" value="F:cyclic-guanylate-specific phosphodiesterase activity"/>
    <property type="evidence" value="ECO:0007669"/>
    <property type="project" value="UniProtKB-EC"/>
</dbReference>
<dbReference type="Pfam" id="PF00990">
    <property type="entry name" value="GGDEF"/>
    <property type="match status" value="1"/>
</dbReference>
<dbReference type="RefSeq" id="WP_336405518.1">
    <property type="nucleotide sequence ID" value="NZ_JBAPLU010000020.1"/>
</dbReference>
<sequence>MATPRAMAATLSTSYLVGGIAGVLVVLGAGFHPALLALCVAALVGAAVLHRWGRCWPRVAFHVPLVVGSALVSCAVLVAPDPVSAVVAASVLSFLVLDAYLFFDRLLATAHALLALSGATAALVTRDGVELATVVGLDAVLIALGVVTSTLVARASSAERDPLTDLLNRRGLDLALHAEVAGLPASGGRLSVALLDLDHFEELNDSLGPEAGDRALRLVADTWRRALPPGAAVARVSGDEFAVLLPGMTGQQARSLVEGVRTAKPGPALSAGIAEYVLGDSSAQVVRRAERALFAAKSAGRDRCVLDGDETPDLVRDLAAALDAGELRTQFQPILQLGTGLVVGVEVLVRWHRPGHGPVPAQDLVAVAEEHGLVDRLGEAVLRSACTQLAELHASTGRRLRLGINVSGLELADPCYPDRVRAVLAETGWPASETVLEVTESVLDADSLAAVSALHSLRAVGVLVAIDDFGTGYSSLSRLDTLPADILKVDADFTATVTTAPRRAQMLRSIVGLAHALELDVVAEGVETAEQLELVRRVGCTYAQGWLAGRPVPLPELVAALDRARAV</sequence>
<dbReference type="PANTHER" id="PTHR33121:SF79">
    <property type="entry name" value="CYCLIC DI-GMP PHOSPHODIESTERASE PDED-RELATED"/>
    <property type="match status" value="1"/>
</dbReference>
<keyword evidence="1" id="KW-0472">Membrane</keyword>
<organism evidence="4 5">
    <name type="scientific">Klenkia sesuvii</name>
    <dbReference type="NCBI Taxonomy" id="3103137"/>
    <lineage>
        <taxon>Bacteria</taxon>
        <taxon>Bacillati</taxon>
        <taxon>Actinomycetota</taxon>
        <taxon>Actinomycetes</taxon>
        <taxon>Geodermatophilales</taxon>
        <taxon>Geodermatophilaceae</taxon>
        <taxon>Klenkia</taxon>
    </lineage>
</organism>
<dbReference type="GO" id="GO:0052621">
    <property type="term" value="F:diguanylate cyclase activity"/>
    <property type="evidence" value="ECO:0007669"/>
    <property type="project" value="UniProtKB-EC"/>
</dbReference>
<evidence type="ECO:0000313" key="5">
    <source>
        <dbReference type="Proteomes" id="UP001361570"/>
    </source>
</evidence>
<dbReference type="InterPro" id="IPR035919">
    <property type="entry name" value="EAL_sf"/>
</dbReference>
<proteinExistence type="predicted"/>
<keyword evidence="1" id="KW-1133">Transmembrane helix</keyword>
<dbReference type="SMART" id="SM00267">
    <property type="entry name" value="GGDEF"/>
    <property type="match status" value="1"/>
</dbReference>
<evidence type="ECO:0000313" key="4">
    <source>
        <dbReference type="EMBL" id="MEI4273397.1"/>
    </source>
</evidence>
<feature type="transmembrane region" description="Helical" evidence="1">
    <location>
        <begin position="59"/>
        <end position="79"/>
    </location>
</feature>
<dbReference type="NCBIfam" id="TIGR00254">
    <property type="entry name" value="GGDEF"/>
    <property type="match status" value="1"/>
</dbReference>
<feature type="transmembrane region" description="Helical" evidence="1">
    <location>
        <begin position="131"/>
        <end position="153"/>
    </location>
</feature>
<evidence type="ECO:0000259" key="3">
    <source>
        <dbReference type="PROSITE" id="PS50887"/>
    </source>
</evidence>
<dbReference type="InterPro" id="IPR000160">
    <property type="entry name" value="GGDEF_dom"/>
</dbReference>
<feature type="transmembrane region" description="Helical" evidence="1">
    <location>
        <begin position="34"/>
        <end position="52"/>
    </location>
</feature>
<keyword evidence="4" id="KW-0808">Transferase</keyword>
<dbReference type="SUPFAM" id="SSF141868">
    <property type="entry name" value="EAL domain-like"/>
    <property type="match status" value="1"/>
</dbReference>
<keyword evidence="4" id="KW-0548">Nucleotidyltransferase</keyword>
<gene>
    <name evidence="4" type="ORF">TEK04_16875</name>
</gene>
<dbReference type="Pfam" id="PF00563">
    <property type="entry name" value="EAL"/>
    <property type="match status" value="1"/>
</dbReference>
<reference evidence="4 5" key="1">
    <citation type="submission" date="2024-03" db="EMBL/GenBank/DDBJ databases">
        <title>Draft genome sequence of Klenkia sp. LSe6-5.</title>
        <authorList>
            <person name="Duangmal K."/>
            <person name="Chantavorakit T."/>
        </authorList>
    </citation>
    <scope>NUCLEOTIDE SEQUENCE [LARGE SCALE GENOMIC DNA]</scope>
    <source>
        <strain evidence="4 5">LSe6-5</strain>
    </source>
</reference>
<comment type="caution">
    <text evidence="4">The sequence shown here is derived from an EMBL/GenBank/DDBJ whole genome shotgun (WGS) entry which is preliminary data.</text>
</comment>
<keyword evidence="1" id="KW-0812">Transmembrane</keyword>
<dbReference type="Gene3D" id="3.30.70.270">
    <property type="match status" value="1"/>
</dbReference>
<dbReference type="SUPFAM" id="SSF55073">
    <property type="entry name" value="Nucleotide cyclase"/>
    <property type="match status" value="1"/>
</dbReference>
<evidence type="ECO:0000259" key="2">
    <source>
        <dbReference type="PROSITE" id="PS50883"/>
    </source>
</evidence>
<protein>
    <submittedName>
        <fullName evidence="4">Bifunctional diguanylate cyclase/phosphodiesterase</fullName>
        <ecNumber evidence="4">2.7.7.65</ecNumber>
        <ecNumber evidence="4">3.1.4.52</ecNumber>
    </submittedName>
</protein>
<dbReference type="PROSITE" id="PS50887">
    <property type="entry name" value="GGDEF"/>
    <property type="match status" value="1"/>
</dbReference>
<dbReference type="InterPro" id="IPR043128">
    <property type="entry name" value="Rev_trsase/Diguanyl_cyclase"/>
</dbReference>
<evidence type="ECO:0000256" key="1">
    <source>
        <dbReference type="SAM" id="Phobius"/>
    </source>
</evidence>
<dbReference type="InterPro" id="IPR029787">
    <property type="entry name" value="Nucleotide_cyclase"/>
</dbReference>
<accession>A0ABU8DX25</accession>